<reference evidence="11" key="1">
    <citation type="submission" date="2011-10" db="EMBL/GenBank/DDBJ databases">
        <title>The complete genome of chromosome of Thermovirga lienii DSM 17291.</title>
        <authorList>
            <consortium name="US DOE Joint Genome Institute (JGI-PGF)"/>
            <person name="Lucas S."/>
            <person name="Copeland A."/>
            <person name="Lapidus A."/>
            <person name="Glavina del Rio T."/>
            <person name="Dalin E."/>
            <person name="Tice H."/>
            <person name="Bruce D."/>
            <person name="Goodwin L."/>
            <person name="Pitluck S."/>
            <person name="Peters L."/>
            <person name="Mikhailova N."/>
            <person name="Saunders E."/>
            <person name="Kyrpides N."/>
            <person name="Mavromatis K."/>
            <person name="Ivanova N."/>
            <person name="Last F.I."/>
            <person name="Brettin T."/>
            <person name="Detter J.C."/>
            <person name="Han C."/>
            <person name="Larimer F."/>
            <person name="Land M."/>
            <person name="Hauser L."/>
            <person name="Markowitz V."/>
            <person name="Cheng J.-F."/>
            <person name="Hugenholtz P."/>
            <person name="Woyke T."/>
            <person name="Wu D."/>
            <person name="Spring S."/>
            <person name="Schroeder M."/>
            <person name="Brambilla E.-M."/>
            <person name="Klenk H.-P."/>
            <person name="Eisen J.A."/>
        </authorList>
    </citation>
    <scope>NUCLEOTIDE SEQUENCE [LARGE SCALE GENOMIC DNA]</scope>
    <source>
        <strain evidence="11">ATCC BAA-1197 / DSM 17291 / Cas60314</strain>
    </source>
</reference>
<dbReference type="GO" id="GO:0071973">
    <property type="term" value="P:bacterial-type flagellum-dependent cell motility"/>
    <property type="evidence" value="ECO:0007669"/>
    <property type="project" value="InterPro"/>
</dbReference>
<dbReference type="eggNOG" id="COG1157">
    <property type="taxonomic scope" value="Bacteria"/>
</dbReference>
<keyword evidence="2" id="KW-0813">Transport</keyword>
<evidence type="ECO:0000256" key="1">
    <source>
        <dbReference type="ARBA" id="ARBA00004496"/>
    </source>
</evidence>
<dbReference type="NCBIfam" id="TIGR01026">
    <property type="entry name" value="fliI_yscN"/>
    <property type="match status" value="1"/>
</dbReference>
<dbReference type="GO" id="GO:0005737">
    <property type="term" value="C:cytoplasm"/>
    <property type="evidence" value="ECO:0007669"/>
    <property type="project" value="UniProtKB-SubCell"/>
</dbReference>
<dbReference type="GO" id="GO:0046933">
    <property type="term" value="F:proton-transporting ATP synthase activity, rotational mechanism"/>
    <property type="evidence" value="ECO:0007669"/>
    <property type="project" value="TreeGrafter"/>
</dbReference>
<organism evidence="10 11">
    <name type="scientific">Thermovirga lienii (strain ATCC BAA-1197 / DSM 17291 / Cas60314)</name>
    <dbReference type="NCBI Taxonomy" id="580340"/>
    <lineage>
        <taxon>Bacteria</taxon>
        <taxon>Thermotogati</taxon>
        <taxon>Synergistota</taxon>
        <taxon>Synergistia</taxon>
        <taxon>Synergistales</taxon>
        <taxon>Thermovirgaceae</taxon>
        <taxon>Thermovirga</taxon>
    </lineage>
</organism>
<keyword evidence="4" id="KW-0547">Nucleotide-binding</keyword>
<keyword evidence="6" id="KW-0653">Protein transport</keyword>
<dbReference type="InterPro" id="IPR022425">
    <property type="entry name" value="FliI_clade2"/>
</dbReference>
<dbReference type="AlphaFoldDB" id="G7V5J6"/>
<keyword evidence="11" id="KW-1185">Reference proteome</keyword>
<dbReference type="PANTHER" id="PTHR15184:SF9">
    <property type="entry name" value="SPI-1 TYPE 3 SECRETION SYSTEM ATPASE"/>
    <property type="match status" value="1"/>
</dbReference>
<dbReference type="InterPro" id="IPR027417">
    <property type="entry name" value="P-loop_NTPase"/>
</dbReference>
<dbReference type="SUPFAM" id="SSF52540">
    <property type="entry name" value="P-loop containing nucleoside triphosphate hydrolases"/>
    <property type="match status" value="1"/>
</dbReference>
<dbReference type="CDD" id="cd18114">
    <property type="entry name" value="ATP-synt_flagellum-secretory_path_III_C"/>
    <property type="match status" value="1"/>
</dbReference>
<keyword evidence="10" id="KW-0378">Hydrolase</keyword>
<protein>
    <submittedName>
        <fullName evidence="10">Type III secretion system ATPase, FliI/YscN</fullName>
        <ecNumber evidence="10">3.6.3.15</ecNumber>
    </submittedName>
</protein>
<evidence type="ECO:0000256" key="3">
    <source>
        <dbReference type="ARBA" id="ARBA00022490"/>
    </source>
</evidence>
<dbReference type="PANTHER" id="PTHR15184">
    <property type="entry name" value="ATP SYNTHASE"/>
    <property type="match status" value="1"/>
</dbReference>
<dbReference type="OrthoDB" id="9803053at2"/>
<dbReference type="SMART" id="SM00382">
    <property type="entry name" value="AAA"/>
    <property type="match status" value="1"/>
</dbReference>
<dbReference type="GO" id="GO:0016887">
    <property type="term" value="F:ATP hydrolysis activity"/>
    <property type="evidence" value="ECO:0007669"/>
    <property type="project" value="InterPro"/>
</dbReference>
<dbReference type="Pfam" id="PF18269">
    <property type="entry name" value="T3SS_ATPase_C"/>
    <property type="match status" value="1"/>
</dbReference>
<dbReference type="CDD" id="cd18117">
    <property type="entry name" value="ATP-synt_flagellum-secretory_path_III_N"/>
    <property type="match status" value="1"/>
</dbReference>
<keyword evidence="5" id="KW-0067">ATP-binding</keyword>
<dbReference type="Pfam" id="PF00006">
    <property type="entry name" value="ATP-synt_ab"/>
    <property type="match status" value="1"/>
</dbReference>
<evidence type="ECO:0000313" key="10">
    <source>
        <dbReference type="EMBL" id="AER65823.1"/>
    </source>
</evidence>
<dbReference type="Pfam" id="PF02874">
    <property type="entry name" value="ATP-synt_ab_N"/>
    <property type="match status" value="1"/>
</dbReference>
<dbReference type="EMBL" id="CP003096">
    <property type="protein sequence ID" value="AER65823.1"/>
    <property type="molecule type" value="Genomic_DNA"/>
</dbReference>
<dbReference type="NCBIfam" id="TIGR03497">
    <property type="entry name" value="FliI_clade2"/>
    <property type="match status" value="1"/>
</dbReference>
<dbReference type="HOGENOM" id="CLU_022398_5_1_0"/>
<evidence type="ECO:0000256" key="2">
    <source>
        <dbReference type="ARBA" id="ARBA00022448"/>
    </source>
</evidence>
<evidence type="ECO:0000259" key="9">
    <source>
        <dbReference type="SMART" id="SM00382"/>
    </source>
</evidence>
<dbReference type="PROSITE" id="PS00152">
    <property type="entry name" value="ATPASE_ALPHA_BETA"/>
    <property type="match status" value="1"/>
</dbReference>
<comment type="catalytic activity">
    <reaction evidence="8">
        <text>ATP + H2O + cellular proteinSide 1 = ADP + phosphate + cellular proteinSide 2.</text>
        <dbReference type="EC" id="7.4.2.8"/>
    </reaction>
</comment>
<dbReference type="InterPro" id="IPR004100">
    <property type="entry name" value="ATPase_F1/V1/A1_a/bsu_N"/>
</dbReference>
<gene>
    <name evidence="10" type="ordered locus">Tlie_0077</name>
</gene>
<evidence type="ECO:0000256" key="4">
    <source>
        <dbReference type="ARBA" id="ARBA00022741"/>
    </source>
</evidence>
<dbReference type="Gene3D" id="3.40.50.12240">
    <property type="match status" value="1"/>
</dbReference>
<dbReference type="InterPro" id="IPR020003">
    <property type="entry name" value="ATPase_a/bsu_AS"/>
</dbReference>
<dbReference type="EC" id="3.6.3.15" evidence="10"/>
<name>G7V5J6_THELD</name>
<dbReference type="GO" id="GO:0008564">
    <property type="term" value="F:protein-exporting ATPase activity"/>
    <property type="evidence" value="ECO:0007669"/>
    <property type="project" value="UniProtKB-EC"/>
</dbReference>
<dbReference type="FunFam" id="3.40.50.12240:FF:000002">
    <property type="entry name" value="Flagellum-specific ATP synthase FliI"/>
    <property type="match status" value="1"/>
</dbReference>
<proteinExistence type="predicted"/>
<sequence length="447" mass="48876">MCPRPFVLFSSLNERLKDVELVSVNGKVTNVTGIIVESIGPDVQLGDVCEIRFRKPNQQPLKCEVVGFREERILLMPLGDLGKIGPGCSVSATGRPMGVPVGGGLLGRVLNGLGEPLDDKGPINCTEYYPLQNDPPHPLKRKPVKDVLSVGIRAIDGLLTMGRGQRIGIFSGSGVGKSTILGMMARYTEADVNVIVLVGERGREVQEFLNRDLKEEGMRRSVVVVATSDQPPLVRLKAALTGTAIAEYFRDRGKSVLLMMDSITRVAMAQRDVGLAVGEPPVTRGYTPSVFTFLPRLLERAGCSASGSITGIYTVLVEGDDFNEPIADAVRGILDGHIVLSRDLAVKNHYPAIDVLHSISRLMKDITSTEQQEAARSLRENLSLYQEAEELINLGAYKKGSNPRLDFAVENKDKFDKFLRQGIDERSTFEETLKLLYALPAWGDDES</sequence>
<dbReference type="InterPro" id="IPR040627">
    <property type="entry name" value="T3SS_ATPase_C"/>
</dbReference>
<dbReference type="CDD" id="cd01136">
    <property type="entry name" value="ATPase_flagellum-secretory_path_III"/>
    <property type="match status" value="1"/>
</dbReference>
<dbReference type="GO" id="GO:0005524">
    <property type="term" value="F:ATP binding"/>
    <property type="evidence" value="ECO:0007669"/>
    <property type="project" value="UniProtKB-KW"/>
</dbReference>
<dbReference type="InterPro" id="IPR003593">
    <property type="entry name" value="AAA+_ATPase"/>
</dbReference>
<dbReference type="InterPro" id="IPR000194">
    <property type="entry name" value="ATPase_F1/V1/A1_a/bsu_nucl-bd"/>
</dbReference>
<feature type="domain" description="AAA+ ATPase" evidence="9">
    <location>
        <begin position="163"/>
        <end position="344"/>
    </location>
</feature>
<dbReference type="GO" id="GO:0044780">
    <property type="term" value="P:bacterial-type flagellum assembly"/>
    <property type="evidence" value="ECO:0007669"/>
    <property type="project" value="InterPro"/>
</dbReference>
<keyword evidence="3" id="KW-0963">Cytoplasm</keyword>
<evidence type="ECO:0000256" key="5">
    <source>
        <dbReference type="ARBA" id="ARBA00022840"/>
    </source>
</evidence>
<accession>G7V5J6</accession>
<dbReference type="KEGG" id="tli:Tlie_0077"/>
<evidence type="ECO:0000313" key="11">
    <source>
        <dbReference type="Proteomes" id="UP000005868"/>
    </source>
</evidence>
<dbReference type="InterPro" id="IPR005714">
    <property type="entry name" value="ATPase_T3SS_FliI/YscN"/>
</dbReference>
<dbReference type="GO" id="GO:0030254">
    <property type="term" value="P:protein secretion by the type III secretion system"/>
    <property type="evidence" value="ECO:0007669"/>
    <property type="project" value="InterPro"/>
</dbReference>
<dbReference type="InterPro" id="IPR050053">
    <property type="entry name" value="ATPase_alpha/beta_chains"/>
</dbReference>
<dbReference type="GO" id="GO:0030257">
    <property type="term" value="C:type III protein secretion system complex"/>
    <property type="evidence" value="ECO:0007669"/>
    <property type="project" value="InterPro"/>
</dbReference>
<evidence type="ECO:0000256" key="7">
    <source>
        <dbReference type="ARBA" id="ARBA00022967"/>
    </source>
</evidence>
<reference evidence="10 11" key="2">
    <citation type="journal article" date="2012" name="Stand. Genomic Sci.">
        <title>Genome sequence of the moderately thermophilic, amino-acid-degrading and sulfur-reducing bacterium Thermovirga lienii type strain (Cas60314(T)).</title>
        <authorList>
            <person name="Goker M."/>
            <person name="Saunders E."/>
            <person name="Lapidus A."/>
            <person name="Nolan M."/>
            <person name="Lucas S."/>
            <person name="Hammon N."/>
            <person name="Deshpande S."/>
            <person name="Cheng J.F."/>
            <person name="Han C."/>
            <person name="Tapia R."/>
            <person name="Goodwin L.A."/>
            <person name="Pitluck S."/>
            <person name="Liolios K."/>
            <person name="Mavromatis K."/>
            <person name="Pagani I."/>
            <person name="Ivanova N."/>
            <person name="Mikhailova N."/>
            <person name="Pati A."/>
            <person name="Chen A."/>
            <person name="Palaniappan K."/>
            <person name="Land M."/>
            <person name="Chang Y.J."/>
            <person name="Jeffries C.D."/>
            <person name="Brambilla E.M."/>
            <person name="Rohde M."/>
            <person name="Spring S."/>
            <person name="Detter J.C."/>
            <person name="Woyke T."/>
            <person name="Bristow J."/>
            <person name="Eisen J.A."/>
            <person name="Markowitz V."/>
            <person name="Hugenholtz P."/>
            <person name="Kyrpides N.C."/>
            <person name="Klenk H.P."/>
        </authorList>
    </citation>
    <scope>NUCLEOTIDE SEQUENCE [LARGE SCALE GENOMIC DNA]</scope>
    <source>
        <strain evidence="11">ATCC BAA-1197 / DSM 17291 / Cas60314</strain>
    </source>
</reference>
<evidence type="ECO:0000256" key="6">
    <source>
        <dbReference type="ARBA" id="ARBA00022927"/>
    </source>
</evidence>
<keyword evidence="7" id="KW-1278">Translocase</keyword>
<dbReference type="STRING" id="580340.Tlie_0077"/>
<dbReference type="Proteomes" id="UP000005868">
    <property type="component" value="Chromosome"/>
</dbReference>
<evidence type="ECO:0000256" key="8">
    <source>
        <dbReference type="ARBA" id="ARBA00034006"/>
    </source>
</evidence>
<comment type="subcellular location">
    <subcellularLocation>
        <location evidence="1">Cytoplasm</location>
    </subcellularLocation>
</comment>